<evidence type="ECO:0000313" key="2">
    <source>
        <dbReference type="EMBL" id="KAB8073499.1"/>
    </source>
</evidence>
<gene>
    <name evidence="2" type="ORF">BDV29DRAFT_175243</name>
</gene>
<name>A0A5N5WYU0_9EURO</name>
<dbReference type="OrthoDB" id="5118255at2759"/>
<reference evidence="2 3" key="1">
    <citation type="submission" date="2019-04" db="EMBL/GenBank/DDBJ databases">
        <title>Friends and foes A comparative genomics study of 23 Aspergillus species from section Flavi.</title>
        <authorList>
            <consortium name="DOE Joint Genome Institute"/>
            <person name="Kjaerbolling I."/>
            <person name="Vesth T."/>
            <person name="Frisvad J.C."/>
            <person name="Nybo J.L."/>
            <person name="Theobald S."/>
            <person name="Kildgaard S."/>
            <person name="Isbrandt T."/>
            <person name="Kuo A."/>
            <person name="Sato A."/>
            <person name="Lyhne E.K."/>
            <person name="Kogle M.E."/>
            <person name="Wiebenga A."/>
            <person name="Kun R.S."/>
            <person name="Lubbers R.J."/>
            <person name="Makela M.R."/>
            <person name="Barry K."/>
            <person name="Chovatia M."/>
            <person name="Clum A."/>
            <person name="Daum C."/>
            <person name="Haridas S."/>
            <person name="He G."/>
            <person name="LaButti K."/>
            <person name="Lipzen A."/>
            <person name="Mondo S."/>
            <person name="Riley R."/>
            <person name="Salamov A."/>
            <person name="Simmons B.A."/>
            <person name="Magnuson J.K."/>
            <person name="Henrissat B."/>
            <person name="Mortensen U.H."/>
            <person name="Larsen T.O."/>
            <person name="Devries R.P."/>
            <person name="Grigoriev I.V."/>
            <person name="Machida M."/>
            <person name="Baker S.E."/>
            <person name="Andersen M.R."/>
        </authorList>
    </citation>
    <scope>NUCLEOTIDE SEQUENCE [LARGE SCALE GENOMIC DNA]</scope>
    <source>
        <strain evidence="2 3">CBS 151.66</strain>
    </source>
</reference>
<protein>
    <submittedName>
        <fullName evidence="2">Uncharacterized protein</fullName>
    </submittedName>
</protein>
<organism evidence="2 3">
    <name type="scientific">Aspergillus leporis</name>
    <dbReference type="NCBI Taxonomy" id="41062"/>
    <lineage>
        <taxon>Eukaryota</taxon>
        <taxon>Fungi</taxon>
        <taxon>Dikarya</taxon>
        <taxon>Ascomycota</taxon>
        <taxon>Pezizomycotina</taxon>
        <taxon>Eurotiomycetes</taxon>
        <taxon>Eurotiomycetidae</taxon>
        <taxon>Eurotiales</taxon>
        <taxon>Aspergillaceae</taxon>
        <taxon>Aspergillus</taxon>
        <taxon>Aspergillus subgen. Circumdati</taxon>
    </lineage>
</organism>
<keyword evidence="3" id="KW-1185">Reference proteome</keyword>
<feature type="region of interest" description="Disordered" evidence="1">
    <location>
        <begin position="44"/>
        <end position="78"/>
    </location>
</feature>
<evidence type="ECO:0000256" key="1">
    <source>
        <dbReference type="SAM" id="MobiDB-lite"/>
    </source>
</evidence>
<evidence type="ECO:0000313" key="3">
    <source>
        <dbReference type="Proteomes" id="UP000326565"/>
    </source>
</evidence>
<dbReference type="AlphaFoldDB" id="A0A5N5WYU0"/>
<feature type="compositionally biased region" description="Polar residues" evidence="1">
    <location>
        <begin position="49"/>
        <end position="58"/>
    </location>
</feature>
<dbReference type="Proteomes" id="UP000326565">
    <property type="component" value="Unassembled WGS sequence"/>
</dbReference>
<feature type="compositionally biased region" description="Basic and acidic residues" evidence="1">
    <location>
        <begin position="60"/>
        <end position="69"/>
    </location>
</feature>
<sequence>MYSILDDEWDITDVTKVSIRKINFRDDPPQWTMASLLRRAWTFQPPSPDNTDVQTFMQEDSGRTPEERAQVPQNPDTTTLHTPWRDEIYYLWNHLFFDVGSFIANMYPVGYFKPPNHDAFGLEFPQVQGIEDSENVRVLTKAWETVVMVIPAYLAPSVSVRVEIFSPEEKNGVKLRGRFTHGKPGEIWYMQKGLETRFYIEGDWDRASDGVAAVVVYGKMDEAAHESENGENEEVELTLDAN</sequence>
<dbReference type="EMBL" id="ML732225">
    <property type="protein sequence ID" value="KAB8073499.1"/>
    <property type="molecule type" value="Genomic_DNA"/>
</dbReference>
<accession>A0A5N5WYU0</accession>
<proteinExistence type="predicted"/>